<keyword evidence="1" id="KW-0175">Coiled coil</keyword>
<dbReference type="EMBL" id="CP058561">
    <property type="protein sequence ID" value="QUH28217.1"/>
    <property type="molecule type" value="Genomic_DNA"/>
</dbReference>
<keyword evidence="2" id="KW-1133">Transmembrane helix</keyword>
<evidence type="ECO:0000313" key="3">
    <source>
        <dbReference type="EMBL" id="QUH28217.1"/>
    </source>
</evidence>
<feature type="coiled-coil region" evidence="1">
    <location>
        <begin position="38"/>
        <end position="65"/>
    </location>
</feature>
<proteinExistence type="predicted"/>
<keyword evidence="2" id="KW-0472">Membrane</keyword>
<organism evidence="3 4">
    <name type="scientific">Vallitalea guaymasensis</name>
    <dbReference type="NCBI Taxonomy" id="1185412"/>
    <lineage>
        <taxon>Bacteria</taxon>
        <taxon>Bacillati</taxon>
        <taxon>Bacillota</taxon>
        <taxon>Clostridia</taxon>
        <taxon>Lachnospirales</taxon>
        <taxon>Vallitaleaceae</taxon>
        <taxon>Vallitalea</taxon>
    </lineage>
</organism>
<keyword evidence="4" id="KW-1185">Reference proteome</keyword>
<evidence type="ECO:0000256" key="2">
    <source>
        <dbReference type="SAM" id="Phobius"/>
    </source>
</evidence>
<keyword evidence="2" id="KW-0812">Transmembrane</keyword>
<protein>
    <submittedName>
        <fullName evidence="3">Uncharacterized protein</fullName>
    </submittedName>
</protein>
<name>A0A8J8M894_9FIRM</name>
<evidence type="ECO:0000256" key="1">
    <source>
        <dbReference type="SAM" id="Coils"/>
    </source>
</evidence>
<gene>
    <name evidence="3" type="ORF">HYG85_04520</name>
</gene>
<dbReference type="AlphaFoldDB" id="A0A8J8M894"/>
<sequence>MSDIVTQKEFYEAIQKVTKETNDLTIAMTETKTLIRDYNGLRQTINDVDDRVQKLENDKDNKKNYREYIAWLVALVNTLLAIFMAIN</sequence>
<feature type="transmembrane region" description="Helical" evidence="2">
    <location>
        <begin position="68"/>
        <end position="86"/>
    </location>
</feature>
<evidence type="ECO:0000313" key="4">
    <source>
        <dbReference type="Proteomes" id="UP000677305"/>
    </source>
</evidence>
<dbReference type="RefSeq" id="WP_212692470.1">
    <property type="nucleotide sequence ID" value="NZ_CP058561.1"/>
</dbReference>
<reference evidence="3 4" key="1">
    <citation type="submission" date="2020-07" db="EMBL/GenBank/DDBJ databases">
        <title>Vallitalea guaymasensis genome.</title>
        <authorList>
            <person name="Postec A."/>
        </authorList>
    </citation>
    <scope>NUCLEOTIDE SEQUENCE [LARGE SCALE GENOMIC DNA]</scope>
    <source>
        <strain evidence="3 4">Ra1766G1</strain>
    </source>
</reference>
<accession>A0A8J8M894</accession>
<dbReference type="Proteomes" id="UP000677305">
    <property type="component" value="Chromosome"/>
</dbReference>
<dbReference type="KEGG" id="vgu:HYG85_04520"/>